<dbReference type="Pfam" id="PF03009">
    <property type="entry name" value="GDPD"/>
    <property type="match status" value="1"/>
</dbReference>
<evidence type="ECO:0000259" key="1">
    <source>
        <dbReference type="PROSITE" id="PS51704"/>
    </source>
</evidence>
<dbReference type="KEGG" id="rfs:C1I64_07745"/>
<gene>
    <name evidence="2" type="ORF">C1I64_07745</name>
</gene>
<feature type="domain" description="GP-PDE" evidence="1">
    <location>
        <begin position="14"/>
        <end position="250"/>
    </location>
</feature>
<reference evidence="2 3" key="1">
    <citation type="submission" date="2018-03" db="EMBL/GenBank/DDBJ databases">
        <title>Bacteriophage NCPPB3778 and a type I-E CRISPR drive the evolution of the US Biological Select Agent, Rathayibacter toxicus.</title>
        <authorList>
            <person name="Davis E.W.II."/>
            <person name="Tabima J.F."/>
            <person name="Weisberg A.J."/>
            <person name="Dantas Lopes L."/>
            <person name="Wiseman M.S."/>
            <person name="Wiseman M.S."/>
            <person name="Pupko T."/>
            <person name="Belcher M.S."/>
            <person name="Sechler A.J."/>
            <person name="Tancos M.A."/>
            <person name="Schroeder B.K."/>
            <person name="Murray T.D."/>
            <person name="Luster D.G."/>
            <person name="Schneider W.L."/>
            <person name="Rogers E."/>
            <person name="Andreote F.D."/>
            <person name="Grunwald N.J."/>
            <person name="Putnam M.L."/>
            <person name="Chang J.H."/>
        </authorList>
    </citation>
    <scope>NUCLEOTIDE SEQUENCE [LARGE SCALE GENOMIC DNA]</scope>
    <source>
        <strain evidence="2 3">DSM 15932</strain>
    </source>
</reference>
<dbReference type="PROSITE" id="PS51704">
    <property type="entry name" value="GP_PDE"/>
    <property type="match status" value="1"/>
</dbReference>
<dbReference type="SUPFAM" id="SSF51695">
    <property type="entry name" value="PLC-like phosphodiesterases"/>
    <property type="match status" value="1"/>
</dbReference>
<dbReference type="InterPro" id="IPR030395">
    <property type="entry name" value="GP_PDE_dom"/>
</dbReference>
<accession>A0A3T0SZX3</accession>
<evidence type="ECO:0000313" key="2">
    <source>
        <dbReference type="EMBL" id="AZZ51956.1"/>
    </source>
</evidence>
<dbReference type="Gene3D" id="3.20.20.190">
    <property type="entry name" value="Phosphatidylinositol (PI) phosphodiesterase"/>
    <property type="match status" value="1"/>
</dbReference>
<proteinExistence type="predicted"/>
<dbReference type="AlphaFoldDB" id="A0A3T0SZX3"/>
<dbReference type="PANTHER" id="PTHR43805:SF1">
    <property type="entry name" value="GP-PDE DOMAIN-CONTAINING PROTEIN"/>
    <property type="match status" value="1"/>
</dbReference>
<dbReference type="GO" id="GO:0006629">
    <property type="term" value="P:lipid metabolic process"/>
    <property type="evidence" value="ECO:0007669"/>
    <property type="project" value="InterPro"/>
</dbReference>
<dbReference type="GO" id="GO:0008081">
    <property type="term" value="F:phosphoric diester hydrolase activity"/>
    <property type="evidence" value="ECO:0007669"/>
    <property type="project" value="InterPro"/>
</dbReference>
<sequence>MTTSRPPFLSGRRRRVIAHRGFAPGGEGNTLESFERALAAGADLLETDVRASLDGVAVLVHDDAIVDVSGARHRIDRTRWEELAECVLPSGERLLPLAEALRLLPHARFNIDVKARTAVVPVVEAVRAAGARDRVLITSFSESRRRAAVRRLPGIATSASAPRFVAALVGAHLGSPALVRRALRGIDALQVPERAAGLRVTAPRILARLRTTGAEIHLWTINDPRRMRALLELGVDGLVTDRTDLARLAVDGIPGRDDDSPERAGKAPLT</sequence>
<dbReference type="EMBL" id="CP028137">
    <property type="protein sequence ID" value="AZZ51956.1"/>
    <property type="molecule type" value="Genomic_DNA"/>
</dbReference>
<dbReference type="InterPro" id="IPR017946">
    <property type="entry name" value="PLC-like_Pdiesterase_TIM-brl"/>
</dbReference>
<name>A0A3T0SZX3_9MICO</name>
<organism evidence="2 3">
    <name type="scientific">Rathayibacter festucae DSM 15932</name>
    <dbReference type="NCBI Taxonomy" id="1328866"/>
    <lineage>
        <taxon>Bacteria</taxon>
        <taxon>Bacillati</taxon>
        <taxon>Actinomycetota</taxon>
        <taxon>Actinomycetes</taxon>
        <taxon>Micrococcales</taxon>
        <taxon>Microbacteriaceae</taxon>
        <taxon>Rathayibacter</taxon>
    </lineage>
</organism>
<dbReference type="RefSeq" id="WP_127886833.1">
    <property type="nucleotide sequence ID" value="NZ_CP028137.1"/>
</dbReference>
<evidence type="ECO:0000313" key="3">
    <source>
        <dbReference type="Proteomes" id="UP000285317"/>
    </source>
</evidence>
<dbReference type="PANTHER" id="PTHR43805">
    <property type="entry name" value="GLYCEROPHOSPHORYL DIESTER PHOSPHODIESTERASE"/>
    <property type="match status" value="1"/>
</dbReference>
<dbReference type="Proteomes" id="UP000285317">
    <property type="component" value="Chromosome"/>
</dbReference>
<protein>
    <submittedName>
        <fullName evidence="2">Glycerophosphodiester phosphodiesterase</fullName>
    </submittedName>
</protein>